<dbReference type="Proteomes" id="UP000199651">
    <property type="component" value="Unassembled WGS sequence"/>
</dbReference>
<evidence type="ECO:0000313" key="3">
    <source>
        <dbReference type="Proteomes" id="UP000199651"/>
    </source>
</evidence>
<protein>
    <submittedName>
        <fullName evidence="2">Uncharacterized protein</fullName>
    </submittedName>
</protein>
<feature type="compositionally biased region" description="Basic residues" evidence="1">
    <location>
        <begin position="122"/>
        <end position="131"/>
    </location>
</feature>
<dbReference type="STRING" id="504798.SAMN05421871_102912"/>
<dbReference type="AlphaFoldDB" id="A0A1H0JMP6"/>
<dbReference type="EMBL" id="FNJB01000003">
    <property type="protein sequence ID" value="SDO44800.1"/>
    <property type="molecule type" value="Genomic_DNA"/>
</dbReference>
<gene>
    <name evidence="2" type="ORF">SAMN05192558_103137</name>
</gene>
<keyword evidence="3" id="KW-1185">Reference proteome</keyword>
<accession>A0A1H0JMP6</accession>
<proteinExistence type="predicted"/>
<evidence type="ECO:0000313" key="2">
    <source>
        <dbReference type="EMBL" id="SDO44800.1"/>
    </source>
</evidence>
<sequence length="131" mass="14317">MTQTTTQDPGSRLADELRLLMAAVAERAGPWLDRVAVSTHDEHEPAPPGESCQWCPVCALIALLRGEPSELATRGLDRVADLVALLRAVLADRWEPEADPHMPGFRPEPPAPSGSPRVQRIVVRRKGMTPE</sequence>
<name>A0A1H0JMP6_9PSEU</name>
<dbReference type="RefSeq" id="WP_228769745.1">
    <property type="nucleotide sequence ID" value="NZ_FNDV01000002.1"/>
</dbReference>
<reference evidence="3" key="1">
    <citation type="submission" date="2016-10" db="EMBL/GenBank/DDBJ databases">
        <authorList>
            <person name="Varghese N."/>
            <person name="Submissions S."/>
        </authorList>
    </citation>
    <scope>NUCLEOTIDE SEQUENCE [LARGE SCALE GENOMIC DNA]</scope>
    <source>
        <strain evidence="3">IBRC-M 10655</strain>
    </source>
</reference>
<organism evidence="2 3">
    <name type="scientific">Actinokineospora alba</name>
    <dbReference type="NCBI Taxonomy" id="504798"/>
    <lineage>
        <taxon>Bacteria</taxon>
        <taxon>Bacillati</taxon>
        <taxon>Actinomycetota</taxon>
        <taxon>Actinomycetes</taxon>
        <taxon>Pseudonocardiales</taxon>
        <taxon>Pseudonocardiaceae</taxon>
        <taxon>Actinokineospora</taxon>
    </lineage>
</organism>
<feature type="region of interest" description="Disordered" evidence="1">
    <location>
        <begin position="97"/>
        <end position="131"/>
    </location>
</feature>
<evidence type="ECO:0000256" key="1">
    <source>
        <dbReference type="SAM" id="MobiDB-lite"/>
    </source>
</evidence>